<organism evidence="1 2">
    <name type="scientific">Knoellia koreensis</name>
    <dbReference type="NCBI Taxonomy" id="2730921"/>
    <lineage>
        <taxon>Bacteria</taxon>
        <taxon>Bacillati</taxon>
        <taxon>Actinomycetota</taxon>
        <taxon>Actinomycetes</taxon>
        <taxon>Micrococcales</taxon>
        <taxon>Intrasporangiaceae</taxon>
        <taxon>Knoellia</taxon>
    </lineage>
</organism>
<accession>A0A849HBI9</accession>
<protein>
    <submittedName>
        <fullName evidence="1">Uncharacterized protein</fullName>
    </submittedName>
</protein>
<sequence>MAGGITFTASQVRALGPNEVLFSSRDKNGEASVVISPKATFFSQICNE</sequence>
<reference evidence="1 2" key="1">
    <citation type="submission" date="2020-04" db="EMBL/GenBank/DDBJ databases">
        <title>Knoellia sp. isolate from air conditioner.</title>
        <authorList>
            <person name="Chea S."/>
            <person name="Kim D.-U."/>
        </authorList>
    </citation>
    <scope>NUCLEOTIDE SEQUENCE [LARGE SCALE GENOMIC DNA]</scope>
    <source>
        <strain evidence="1 2">DB2414S</strain>
    </source>
</reference>
<proteinExistence type="predicted"/>
<keyword evidence="2" id="KW-1185">Reference proteome</keyword>
<name>A0A849HBI9_9MICO</name>
<dbReference type="RefSeq" id="WP_171241887.1">
    <property type="nucleotide sequence ID" value="NZ_JABEPQ010000001.1"/>
</dbReference>
<dbReference type="Proteomes" id="UP000588586">
    <property type="component" value="Unassembled WGS sequence"/>
</dbReference>
<gene>
    <name evidence="1" type="ORF">HJG52_01965</name>
</gene>
<comment type="caution">
    <text evidence="1">The sequence shown here is derived from an EMBL/GenBank/DDBJ whole genome shotgun (WGS) entry which is preliminary data.</text>
</comment>
<evidence type="ECO:0000313" key="2">
    <source>
        <dbReference type="Proteomes" id="UP000588586"/>
    </source>
</evidence>
<dbReference type="EMBL" id="JABEPQ010000001">
    <property type="protein sequence ID" value="NNM44768.1"/>
    <property type="molecule type" value="Genomic_DNA"/>
</dbReference>
<evidence type="ECO:0000313" key="1">
    <source>
        <dbReference type="EMBL" id="NNM44768.1"/>
    </source>
</evidence>
<dbReference type="AlphaFoldDB" id="A0A849HBI9"/>